<sequence>MSSLSVSLRAALRSPLLPFWLVVALLPFGRSAELGTALCLFGTVMLFLRFPHALQQHEGARCLLLILAGYVGAALISSFDAVAPGKSWATVAGLLRFAPLGLYACFALRRVPRVRTMYFAVAAVIALWALDAWVQALTGWSLGGHAEAERISGIFGADNLKLGPTLAVLSPFALWAARERWGARVMWLVAVLLLGPVLLAGARAAWLCYGLVVLAFAWREAGSFRRFALFGVGAAAVLALAGAIAWQTSLRFHARMERTVAAFGGSEQGVDVALSGRLDIWHASLRMAAAHPFNGVGVRGFRYAYPQYAPANDHFVVGESCGAGEGACHAHQIVLEVLTETGAIGLALWLAALVVALRYWRRAGAAARAQAFPVTVALGVMLFPLNTHLAFYSAWWGLLFAWLLGLWCAALGALPDQEVSA</sequence>
<accession>A0ABW8JZS9</accession>
<dbReference type="PANTHER" id="PTHR37422:SF21">
    <property type="entry name" value="EXOQ-LIKE PROTEIN"/>
    <property type="match status" value="1"/>
</dbReference>
<dbReference type="GO" id="GO:0016874">
    <property type="term" value="F:ligase activity"/>
    <property type="evidence" value="ECO:0007669"/>
    <property type="project" value="UniProtKB-KW"/>
</dbReference>
<keyword evidence="2 5" id="KW-0812">Transmembrane</keyword>
<dbReference type="InterPro" id="IPR051533">
    <property type="entry name" value="WaaL-like"/>
</dbReference>
<proteinExistence type="predicted"/>
<keyword evidence="3 5" id="KW-1133">Transmembrane helix</keyword>
<evidence type="ECO:0000313" key="8">
    <source>
        <dbReference type="Proteomes" id="UP001620460"/>
    </source>
</evidence>
<dbReference type="PANTHER" id="PTHR37422">
    <property type="entry name" value="TEICHURONIC ACID BIOSYNTHESIS PROTEIN TUAE"/>
    <property type="match status" value="1"/>
</dbReference>
<evidence type="ECO:0000256" key="3">
    <source>
        <dbReference type="ARBA" id="ARBA00022989"/>
    </source>
</evidence>
<dbReference type="RefSeq" id="WP_404635473.1">
    <property type="nucleotide sequence ID" value="NZ_JADIKM010000006.1"/>
</dbReference>
<feature type="transmembrane region" description="Helical" evidence="5">
    <location>
        <begin position="185"/>
        <end position="218"/>
    </location>
</feature>
<evidence type="ECO:0000256" key="2">
    <source>
        <dbReference type="ARBA" id="ARBA00022692"/>
    </source>
</evidence>
<feature type="transmembrane region" description="Helical" evidence="5">
    <location>
        <begin position="118"/>
        <end position="136"/>
    </location>
</feature>
<dbReference type="EMBL" id="JADIKM010000006">
    <property type="protein sequence ID" value="MFK2905755.1"/>
    <property type="molecule type" value="Genomic_DNA"/>
</dbReference>
<feature type="transmembrane region" description="Helical" evidence="5">
    <location>
        <begin position="342"/>
        <end position="360"/>
    </location>
</feature>
<comment type="subcellular location">
    <subcellularLocation>
        <location evidence="1">Membrane</location>
        <topology evidence="1">Multi-pass membrane protein</topology>
    </subcellularLocation>
</comment>
<evidence type="ECO:0000259" key="6">
    <source>
        <dbReference type="Pfam" id="PF04932"/>
    </source>
</evidence>
<gene>
    <name evidence="7" type="ORF">ISP17_17485</name>
</gene>
<name>A0ABW8JZS9_9GAMM</name>
<evidence type="ECO:0000256" key="5">
    <source>
        <dbReference type="SAM" id="Phobius"/>
    </source>
</evidence>
<feature type="transmembrane region" description="Helical" evidence="5">
    <location>
        <begin position="372"/>
        <end position="389"/>
    </location>
</feature>
<dbReference type="Proteomes" id="UP001620460">
    <property type="component" value="Unassembled WGS sequence"/>
</dbReference>
<comment type="caution">
    <text evidence="7">The sequence shown here is derived from an EMBL/GenBank/DDBJ whole genome shotgun (WGS) entry which is preliminary data.</text>
</comment>
<organism evidence="7 8">
    <name type="scientific">Dyella ginsengisoli</name>
    <dbReference type="NCBI Taxonomy" id="363848"/>
    <lineage>
        <taxon>Bacteria</taxon>
        <taxon>Pseudomonadati</taxon>
        <taxon>Pseudomonadota</taxon>
        <taxon>Gammaproteobacteria</taxon>
        <taxon>Lysobacterales</taxon>
        <taxon>Rhodanobacteraceae</taxon>
        <taxon>Dyella</taxon>
    </lineage>
</organism>
<dbReference type="Pfam" id="PF04932">
    <property type="entry name" value="Wzy_C"/>
    <property type="match status" value="1"/>
</dbReference>
<keyword evidence="4 5" id="KW-0472">Membrane</keyword>
<evidence type="ECO:0000313" key="7">
    <source>
        <dbReference type="EMBL" id="MFK2905755.1"/>
    </source>
</evidence>
<feature type="domain" description="O-antigen ligase-related" evidence="6">
    <location>
        <begin position="188"/>
        <end position="350"/>
    </location>
</feature>
<feature type="transmembrane region" description="Helical" evidence="5">
    <location>
        <begin position="395"/>
        <end position="414"/>
    </location>
</feature>
<protein>
    <submittedName>
        <fullName evidence="7">O-antigen ligase family protein</fullName>
    </submittedName>
</protein>
<keyword evidence="8" id="KW-1185">Reference proteome</keyword>
<feature type="transmembrane region" description="Helical" evidence="5">
    <location>
        <begin position="227"/>
        <end position="246"/>
    </location>
</feature>
<keyword evidence="7" id="KW-0436">Ligase</keyword>
<evidence type="ECO:0000256" key="1">
    <source>
        <dbReference type="ARBA" id="ARBA00004141"/>
    </source>
</evidence>
<evidence type="ECO:0000256" key="4">
    <source>
        <dbReference type="ARBA" id="ARBA00023136"/>
    </source>
</evidence>
<feature type="transmembrane region" description="Helical" evidence="5">
    <location>
        <begin position="88"/>
        <end position="106"/>
    </location>
</feature>
<feature type="transmembrane region" description="Helical" evidence="5">
    <location>
        <begin position="62"/>
        <end position="82"/>
    </location>
</feature>
<dbReference type="InterPro" id="IPR007016">
    <property type="entry name" value="O-antigen_ligase-rel_domated"/>
</dbReference>
<reference evidence="7 8" key="1">
    <citation type="submission" date="2020-10" db="EMBL/GenBank/DDBJ databases">
        <title>Phylogeny of dyella-like bacteria.</title>
        <authorList>
            <person name="Fu J."/>
        </authorList>
    </citation>
    <scope>NUCLEOTIDE SEQUENCE [LARGE SCALE GENOMIC DNA]</scope>
    <source>
        <strain evidence="7 8">Gsoil3046</strain>
    </source>
</reference>